<organism evidence="5 6">
    <name type="scientific">Phoxinus phoxinus</name>
    <name type="common">Eurasian minnow</name>
    <dbReference type="NCBI Taxonomy" id="58324"/>
    <lineage>
        <taxon>Eukaryota</taxon>
        <taxon>Metazoa</taxon>
        <taxon>Chordata</taxon>
        <taxon>Craniata</taxon>
        <taxon>Vertebrata</taxon>
        <taxon>Euteleostomi</taxon>
        <taxon>Actinopterygii</taxon>
        <taxon>Neopterygii</taxon>
        <taxon>Teleostei</taxon>
        <taxon>Ostariophysi</taxon>
        <taxon>Cypriniformes</taxon>
        <taxon>Leuciscidae</taxon>
        <taxon>Phoxininae</taxon>
        <taxon>Phoxinus</taxon>
    </lineage>
</organism>
<evidence type="ECO:0000256" key="2">
    <source>
        <dbReference type="SAM" id="MobiDB-lite"/>
    </source>
</evidence>
<evidence type="ECO:0000259" key="4">
    <source>
        <dbReference type="Pfam" id="PF21037"/>
    </source>
</evidence>
<dbReference type="Proteomes" id="UP001364617">
    <property type="component" value="Unassembled WGS sequence"/>
</dbReference>
<dbReference type="PANTHER" id="PTHR34523:SF1">
    <property type="entry name" value="COILED-COIL DOMAIN-CONTAINING PROTEIN 138"/>
    <property type="match status" value="1"/>
</dbReference>
<feature type="domain" description="Coiled-coil" evidence="3">
    <location>
        <begin position="292"/>
        <end position="561"/>
    </location>
</feature>
<gene>
    <name evidence="5" type="ORF">R3I93_005534</name>
</gene>
<sequence length="567" mass="64237">MSNESDSDLDERIELLKQKYLQRSNQVSPQVPDVSALPSADDEVRRNQTCRKMRDYNKALREIYRTRSAEEDSPEETNIFCTETDVTLPSNLARSSSSSVMKDVVGETPSSSGAAVRVYQEMLHIYEKLQAERLSQQVWAAELCERERDLQRRENTLVQQQRSVQRLRAVEEEVLTRVQQYQRESCELEAALEQKTTENKRMKSSFDSMKALNDSMKKQINEVSEQNRKLESQSQKVQARLENLQRRYESFTTHRGRETAVPKACKPENPPAHKAARKAAVLGPSVKLLAVLLDWVVDGQLVEVRDGSNLTNTLRPSLHERCAKALPVLVEHLHQASVMESSLLLSLIRCIYCCLMLLERSTQHAVLTSTLRRLGDEVSRGSCDPARPRVCPLFKSSCLHTRFLCSLIIIKTISQVDVLAQAVDVLSCAVRTEEGQALFLEYQALPVVLVLLRGGSPGLLARSTAVLIQMSSESRSLSAFLDQCSTEDFFRCASMFLRNPRVEPALMEKMLMLLQKLSGVRKNKRLFEVSSLHLLLQEMHRTADRSQAFLNINLSSILLNLGMLTRS</sequence>
<dbReference type="InterPro" id="IPR048750">
    <property type="entry name" value="CCDC138_C"/>
</dbReference>
<dbReference type="Pfam" id="PF21035">
    <property type="entry name" value="CCDC138_C"/>
    <property type="match status" value="1"/>
</dbReference>
<evidence type="ECO:0000313" key="5">
    <source>
        <dbReference type="EMBL" id="KAK7169583.1"/>
    </source>
</evidence>
<dbReference type="EMBL" id="JAYKXH010000005">
    <property type="protein sequence ID" value="KAK7169583.1"/>
    <property type="molecule type" value="Genomic_DNA"/>
</dbReference>
<feature type="domain" description="Coiled-coil-domain-containing protein 138 coiled-coil" evidence="4">
    <location>
        <begin position="198"/>
        <end position="255"/>
    </location>
</feature>
<evidence type="ECO:0008006" key="7">
    <source>
        <dbReference type="Google" id="ProtNLM"/>
    </source>
</evidence>
<keyword evidence="1" id="KW-0175">Coiled coil</keyword>
<dbReference type="InterPro" id="IPR048751">
    <property type="entry name" value="CCDC138_CC"/>
</dbReference>
<feature type="region of interest" description="Disordered" evidence="2">
    <location>
        <begin position="23"/>
        <end position="46"/>
    </location>
</feature>
<evidence type="ECO:0000313" key="6">
    <source>
        <dbReference type="Proteomes" id="UP001364617"/>
    </source>
</evidence>
<comment type="caution">
    <text evidence="5">The sequence shown here is derived from an EMBL/GenBank/DDBJ whole genome shotgun (WGS) entry which is preliminary data.</text>
</comment>
<feature type="coiled-coil region" evidence="1">
    <location>
        <begin position="164"/>
        <end position="254"/>
    </location>
</feature>
<dbReference type="InterPro" id="IPR038798">
    <property type="entry name" value="CCDC138"/>
</dbReference>
<dbReference type="PANTHER" id="PTHR34523">
    <property type="entry name" value="COILED-COIL DOMAIN-CONTAINING PROTEIN 138"/>
    <property type="match status" value="1"/>
</dbReference>
<keyword evidence="6" id="KW-1185">Reference proteome</keyword>
<protein>
    <recommendedName>
        <fullName evidence="7">Coiled-coil domain-containing protein 138</fullName>
    </recommendedName>
</protein>
<dbReference type="Gene3D" id="1.20.5.340">
    <property type="match status" value="1"/>
</dbReference>
<reference evidence="5 6" key="1">
    <citation type="submission" date="2024-02" db="EMBL/GenBank/DDBJ databases">
        <title>Chromosome-level genome assembly of the Eurasian Minnow (Phoxinus phoxinus).</title>
        <authorList>
            <person name="Oriowo T.O."/>
            <person name="Martin S."/>
            <person name="Stange M."/>
            <person name="Chrysostomakis Y."/>
            <person name="Brown T."/>
            <person name="Winkler S."/>
            <person name="Kukowka S."/>
            <person name="Myers E.W."/>
            <person name="Bohne A."/>
        </authorList>
    </citation>
    <scope>NUCLEOTIDE SEQUENCE [LARGE SCALE GENOMIC DNA]</scope>
    <source>
        <strain evidence="5">ZFMK-TIS-60720</strain>
        <tissue evidence="5">Whole Organism</tissue>
    </source>
</reference>
<accession>A0AAN9HCX9</accession>
<evidence type="ECO:0000259" key="3">
    <source>
        <dbReference type="Pfam" id="PF21035"/>
    </source>
</evidence>
<dbReference type="AlphaFoldDB" id="A0AAN9HCX9"/>
<proteinExistence type="predicted"/>
<evidence type="ECO:0000256" key="1">
    <source>
        <dbReference type="SAM" id="Coils"/>
    </source>
</evidence>
<name>A0AAN9HCX9_9TELE</name>
<dbReference type="Pfam" id="PF21037">
    <property type="entry name" value="CCDC138_cc"/>
    <property type="match status" value="1"/>
</dbReference>